<dbReference type="SMART" id="SM00387">
    <property type="entry name" value="HATPase_c"/>
    <property type="match status" value="1"/>
</dbReference>
<dbReference type="SUPFAM" id="SSF55874">
    <property type="entry name" value="ATPase domain of HSP90 chaperone/DNA topoisomerase II/histidine kinase"/>
    <property type="match status" value="1"/>
</dbReference>
<dbReference type="CDD" id="cd17546">
    <property type="entry name" value="REC_hyHK_CKI1_RcsC-like"/>
    <property type="match status" value="1"/>
</dbReference>
<evidence type="ECO:0000256" key="5">
    <source>
        <dbReference type="PROSITE-ProRule" id="PRU00169"/>
    </source>
</evidence>
<dbReference type="InterPro" id="IPR005467">
    <property type="entry name" value="His_kinase_dom"/>
</dbReference>
<feature type="domain" description="Histidine kinase" evidence="7">
    <location>
        <begin position="264"/>
        <end position="481"/>
    </location>
</feature>
<keyword evidence="9" id="KW-0547">Nucleotide-binding</keyword>
<dbReference type="Pfam" id="PF02518">
    <property type="entry name" value="HATPase_c"/>
    <property type="match status" value="1"/>
</dbReference>
<keyword evidence="9" id="KW-0067">ATP-binding</keyword>
<evidence type="ECO:0000256" key="3">
    <source>
        <dbReference type="ARBA" id="ARBA00022553"/>
    </source>
</evidence>
<dbReference type="CDD" id="cd00082">
    <property type="entry name" value="HisKA"/>
    <property type="match status" value="1"/>
</dbReference>
<dbReference type="InterPro" id="IPR036890">
    <property type="entry name" value="HATPase_C_sf"/>
</dbReference>
<proteinExistence type="predicted"/>
<evidence type="ECO:0000313" key="9">
    <source>
        <dbReference type="EMBL" id="MFD1783668.1"/>
    </source>
</evidence>
<gene>
    <name evidence="9" type="ORF">ACFSC0_09710</name>
</gene>
<dbReference type="InterPro" id="IPR003661">
    <property type="entry name" value="HisK_dim/P_dom"/>
</dbReference>
<dbReference type="InterPro" id="IPR003594">
    <property type="entry name" value="HATPase_dom"/>
</dbReference>
<dbReference type="Gene3D" id="1.10.287.130">
    <property type="match status" value="1"/>
</dbReference>
<feature type="transmembrane region" description="Helical" evidence="6">
    <location>
        <begin position="158"/>
        <end position="181"/>
    </location>
</feature>
<dbReference type="InterPro" id="IPR036097">
    <property type="entry name" value="HisK_dim/P_sf"/>
</dbReference>
<dbReference type="Proteomes" id="UP001597237">
    <property type="component" value="Unassembled WGS sequence"/>
</dbReference>
<dbReference type="PROSITE" id="PS50109">
    <property type="entry name" value="HIS_KIN"/>
    <property type="match status" value="1"/>
</dbReference>
<dbReference type="PRINTS" id="PR00344">
    <property type="entry name" value="BCTRLSENSOR"/>
</dbReference>
<keyword evidence="6" id="KW-0472">Membrane</keyword>
<comment type="caution">
    <text evidence="9">The sequence shown here is derived from an EMBL/GenBank/DDBJ whole genome shotgun (WGS) entry which is preliminary data.</text>
</comment>
<feature type="modified residue" description="4-aspartylphosphate" evidence="5">
    <location>
        <position position="552"/>
    </location>
</feature>
<protein>
    <recommendedName>
        <fullName evidence="2">histidine kinase</fullName>
        <ecNumber evidence="2">2.7.13.3</ecNumber>
    </recommendedName>
</protein>
<evidence type="ECO:0000256" key="6">
    <source>
        <dbReference type="SAM" id="Phobius"/>
    </source>
</evidence>
<evidence type="ECO:0000259" key="7">
    <source>
        <dbReference type="PROSITE" id="PS50109"/>
    </source>
</evidence>
<dbReference type="InterPro" id="IPR033417">
    <property type="entry name" value="CHASE8"/>
</dbReference>
<dbReference type="InterPro" id="IPR001789">
    <property type="entry name" value="Sig_transdc_resp-reg_receiver"/>
</dbReference>
<dbReference type="SUPFAM" id="SSF52172">
    <property type="entry name" value="CheY-like"/>
    <property type="match status" value="1"/>
</dbReference>
<dbReference type="Pfam" id="PF00512">
    <property type="entry name" value="HisKA"/>
    <property type="match status" value="1"/>
</dbReference>
<dbReference type="InterPro" id="IPR004358">
    <property type="entry name" value="Sig_transdc_His_kin-like_C"/>
</dbReference>
<dbReference type="Pfam" id="PF00072">
    <property type="entry name" value="Response_reg"/>
    <property type="match status" value="1"/>
</dbReference>
<keyword evidence="3 5" id="KW-0597">Phosphoprotein</keyword>
<keyword evidence="6" id="KW-1133">Transmembrane helix</keyword>
<dbReference type="Gene3D" id="6.10.340.10">
    <property type="match status" value="1"/>
</dbReference>
<keyword evidence="6" id="KW-0812">Transmembrane</keyword>
<dbReference type="EC" id="2.7.13.3" evidence="2"/>
<dbReference type="CDD" id="cd06225">
    <property type="entry name" value="HAMP"/>
    <property type="match status" value="1"/>
</dbReference>
<evidence type="ECO:0000313" key="10">
    <source>
        <dbReference type="Proteomes" id="UP001597237"/>
    </source>
</evidence>
<feature type="domain" description="Response regulatory" evidence="8">
    <location>
        <begin position="503"/>
        <end position="622"/>
    </location>
</feature>
<keyword evidence="10" id="KW-1185">Reference proteome</keyword>
<dbReference type="SMART" id="SM00448">
    <property type="entry name" value="REC"/>
    <property type="match status" value="1"/>
</dbReference>
<evidence type="ECO:0000259" key="8">
    <source>
        <dbReference type="PROSITE" id="PS50110"/>
    </source>
</evidence>
<accession>A0ABW4N1Q9</accession>
<feature type="transmembrane region" description="Helical" evidence="6">
    <location>
        <begin position="26"/>
        <end position="47"/>
    </location>
</feature>
<dbReference type="PROSITE" id="PS50110">
    <property type="entry name" value="RESPONSE_REGULATORY"/>
    <property type="match status" value="1"/>
</dbReference>
<reference evidence="10" key="1">
    <citation type="journal article" date="2019" name="Int. J. Syst. Evol. Microbiol.">
        <title>The Global Catalogue of Microorganisms (GCM) 10K type strain sequencing project: providing services to taxonomists for standard genome sequencing and annotation.</title>
        <authorList>
            <consortium name="The Broad Institute Genomics Platform"/>
            <consortium name="The Broad Institute Genome Sequencing Center for Infectious Disease"/>
            <person name="Wu L."/>
            <person name="Ma J."/>
        </authorList>
    </citation>
    <scope>NUCLEOTIDE SEQUENCE [LARGE SCALE GENOMIC DNA]</scope>
    <source>
        <strain evidence="10">DFY28</strain>
    </source>
</reference>
<dbReference type="Gene3D" id="3.30.565.10">
    <property type="entry name" value="Histidine kinase-like ATPase, C-terminal domain"/>
    <property type="match status" value="1"/>
</dbReference>
<comment type="catalytic activity">
    <reaction evidence="1">
        <text>ATP + protein L-histidine = ADP + protein N-phospho-L-histidine.</text>
        <dbReference type="EC" id="2.7.13.3"/>
    </reaction>
</comment>
<dbReference type="SUPFAM" id="SSF47384">
    <property type="entry name" value="Homodimeric domain of signal transducing histidine kinase"/>
    <property type="match status" value="1"/>
</dbReference>
<sequence length="633" mass="66473">MGPETPTTETGAAEAEAQGATFHARVASVALVTTVVVLVAACVTFMLQQWAVAREQLRHGHEAVAQITASAAAPALASGDPVWAAEAIGGLKHSDQILSAKLVDARGNAVATYVGPNAEAGAASGSVVAAPVLQQGKAIGELSMTVKSPSLSAMLPQFIALTAALFFGGLGVALFLARGLASRVIAPVMKLSDAMRQVAEGGAFEPVNLKAKDELFQSLTNSFNHLLHKLDLREQDLKRTLDELVVAKEAADAANVLKSHFLANMSHEIRTPLNGVLAMAEVMAMDKLPKAQRERLDVIRQSGGLLLTVLNDVLDISKIEAGKLTLIAEDFDLEAAVAPLRDTCEPLAANKGLAFDFEVAPAARGAWRADADRLRQILQNLVSNAIKFTAKGRVSVRFDVDAAGALVVVVADTGIGIAADKLPTLFDKFVQADSSATREYGGTGLGLAICRELTQMMGGAVEVESRPGKGSTFTVTLPIARGVSPAAETDGQPCEPQPEGGLRLLAAEDNLTNQQVLAAVMAALGIEVEIVPDGAAAVEAWRNGAYDLILMDIQMPVMDGIQAAKTIRKMERKQRRPRTPIVALTANALSHQVEEYLAAGMDGHISKPIEIAKLYDGIVRALAPTQLDAAAAA</sequence>
<dbReference type="Pfam" id="PF17152">
    <property type="entry name" value="CHASE8"/>
    <property type="match status" value="1"/>
</dbReference>
<dbReference type="SMART" id="SM00388">
    <property type="entry name" value="HisKA"/>
    <property type="match status" value="1"/>
</dbReference>
<dbReference type="PANTHER" id="PTHR45339">
    <property type="entry name" value="HYBRID SIGNAL TRANSDUCTION HISTIDINE KINASE J"/>
    <property type="match status" value="1"/>
</dbReference>
<organism evidence="9 10">
    <name type="scientific">Phenylobacterium terrae</name>
    <dbReference type="NCBI Taxonomy" id="2665495"/>
    <lineage>
        <taxon>Bacteria</taxon>
        <taxon>Pseudomonadati</taxon>
        <taxon>Pseudomonadota</taxon>
        <taxon>Alphaproteobacteria</taxon>
        <taxon>Caulobacterales</taxon>
        <taxon>Caulobacteraceae</taxon>
        <taxon>Phenylobacterium</taxon>
    </lineage>
</organism>
<evidence type="ECO:0000256" key="4">
    <source>
        <dbReference type="ARBA" id="ARBA00023012"/>
    </source>
</evidence>
<dbReference type="GO" id="GO:0005524">
    <property type="term" value="F:ATP binding"/>
    <property type="evidence" value="ECO:0007669"/>
    <property type="project" value="UniProtKB-KW"/>
</dbReference>
<evidence type="ECO:0000256" key="2">
    <source>
        <dbReference type="ARBA" id="ARBA00012438"/>
    </source>
</evidence>
<dbReference type="EMBL" id="JBHUEY010000001">
    <property type="protein sequence ID" value="MFD1783668.1"/>
    <property type="molecule type" value="Genomic_DNA"/>
</dbReference>
<dbReference type="Gene3D" id="3.40.50.2300">
    <property type="match status" value="1"/>
</dbReference>
<dbReference type="InterPro" id="IPR011006">
    <property type="entry name" value="CheY-like_superfamily"/>
</dbReference>
<dbReference type="CDD" id="cd16922">
    <property type="entry name" value="HATPase_EvgS-ArcB-TorS-like"/>
    <property type="match status" value="1"/>
</dbReference>
<evidence type="ECO:0000256" key="1">
    <source>
        <dbReference type="ARBA" id="ARBA00000085"/>
    </source>
</evidence>
<name>A0ABW4N1Q9_9CAUL</name>
<dbReference type="RefSeq" id="WP_377283140.1">
    <property type="nucleotide sequence ID" value="NZ_JBHRSI010000008.1"/>
</dbReference>
<dbReference type="PANTHER" id="PTHR45339:SF1">
    <property type="entry name" value="HYBRID SIGNAL TRANSDUCTION HISTIDINE KINASE J"/>
    <property type="match status" value="1"/>
</dbReference>
<keyword evidence="4" id="KW-0902">Two-component regulatory system</keyword>